<dbReference type="HOGENOM" id="CLU_1610456_0_0_1"/>
<protein>
    <submittedName>
        <fullName evidence="1">Uncharacterized protein</fullName>
    </submittedName>
</protein>
<dbReference type="Proteomes" id="UP000002762">
    <property type="component" value="Unassembled WGS sequence"/>
</dbReference>
<accession>J4WBR2</accession>
<dbReference type="AlphaFoldDB" id="J4WBR2"/>
<name>J4WBR2_BEAB2</name>
<dbReference type="STRING" id="655819.J4WBR2"/>
<reference evidence="1 2" key="1">
    <citation type="journal article" date="2012" name="Sci. Rep.">
        <title>Genomic perspectives on the evolution of fungal entomopathogenicity in Beauveria bassiana.</title>
        <authorList>
            <person name="Xiao G."/>
            <person name="Ying S.H."/>
            <person name="Zheng P."/>
            <person name="Wang Z.L."/>
            <person name="Zhang S."/>
            <person name="Xie X.Q."/>
            <person name="Shang Y."/>
            <person name="St Leger R.J."/>
            <person name="Zhao G.P."/>
            <person name="Wang C."/>
            <person name="Feng M.G."/>
        </authorList>
    </citation>
    <scope>NUCLEOTIDE SEQUENCE [LARGE SCALE GENOMIC DNA]</scope>
    <source>
        <strain evidence="1 2">ARSEF 2860</strain>
    </source>
</reference>
<keyword evidence="2" id="KW-1185">Reference proteome</keyword>
<evidence type="ECO:0000313" key="1">
    <source>
        <dbReference type="EMBL" id="EJP67540.1"/>
    </source>
</evidence>
<gene>
    <name evidence="1" type="ORF">BBA_03320</name>
</gene>
<dbReference type="GeneID" id="19886332"/>
<dbReference type="OrthoDB" id="25129at2759"/>
<proteinExistence type="predicted"/>
<dbReference type="EMBL" id="JH725156">
    <property type="protein sequence ID" value="EJP67540.1"/>
    <property type="molecule type" value="Genomic_DNA"/>
</dbReference>
<dbReference type="RefSeq" id="XP_008596639.1">
    <property type="nucleotide sequence ID" value="XM_008598417.1"/>
</dbReference>
<evidence type="ECO:0000313" key="2">
    <source>
        <dbReference type="Proteomes" id="UP000002762"/>
    </source>
</evidence>
<sequence length="165" mass="18030">MNHVANNLVLQDIRNVLGLQVVLDMPPTDVKVLQMQVEDAGSLGRLRLLCWVLDNLPDIFEPRATTMGVIRDMEVDASVLKLSTFTNIVFSFQASRNGPSDVATHGKRLVMENQMYCRIGLRSFDIGGMIGGIGNRKHFKGVKAAFSAVEGFGMGYGPVSDALAF</sequence>
<organism evidence="1 2">
    <name type="scientific">Beauveria bassiana (strain ARSEF 2860)</name>
    <name type="common">White muscardine disease fungus</name>
    <name type="synonym">Tritirachium shiotae</name>
    <dbReference type="NCBI Taxonomy" id="655819"/>
    <lineage>
        <taxon>Eukaryota</taxon>
        <taxon>Fungi</taxon>
        <taxon>Dikarya</taxon>
        <taxon>Ascomycota</taxon>
        <taxon>Pezizomycotina</taxon>
        <taxon>Sordariomycetes</taxon>
        <taxon>Hypocreomycetidae</taxon>
        <taxon>Hypocreales</taxon>
        <taxon>Cordycipitaceae</taxon>
        <taxon>Beauveria</taxon>
    </lineage>
</organism>
<dbReference type="InParanoid" id="J4WBR2"/>